<gene>
    <name evidence="2" type="ORF">QV13_03770</name>
</gene>
<dbReference type="InterPro" id="IPR051317">
    <property type="entry name" value="Gfo/Idh/MocA_oxidoreduct"/>
</dbReference>
<dbReference type="PANTHER" id="PTHR43708">
    <property type="entry name" value="CONSERVED EXPRESSED OXIDOREDUCTASE (EUROFUNG)"/>
    <property type="match status" value="1"/>
</dbReference>
<dbReference type="EMBL" id="MDEO01000025">
    <property type="protein sequence ID" value="OCX23342.1"/>
    <property type="molecule type" value="Genomic_DNA"/>
</dbReference>
<organism evidence="2 3">
    <name type="scientific">Mesorhizobium hungaricum</name>
    <dbReference type="NCBI Taxonomy" id="1566387"/>
    <lineage>
        <taxon>Bacteria</taxon>
        <taxon>Pseudomonadati</taxon>
        <taxon>Pseudomonadota</taxon>
        <taxon>Alphaproteobacteria</taxon>
        <taxon>Hyphomicrobiales</taxon>
        <taxon>Phyllobacteriaceae</taxon>
        <taxon>Mesorhizobium</taxon>
    </lineage>
</organism>
<dbReference type="Pfam" id="PF01408">
    <property type="entry name" value="GFO_IDH_MocA"/>
    <property type="match status" value="1"/>
</dbReference>
<dbReference type="InterPro" id="IPR036291">
    <property type="entry name" value="NAD(P)-bd_dom_sf"/>
</dbReference>
<dbReference type="PANTHER" id="PTHR43708:SF4">
    <property type="entry name" value="OXIDOREDUCTASE YCEM-RELATED"/>
    <property type="match status" value="1"/>
</dbReference>
<evidence type="ECO:0000313" key="2">
    <source>
        <dbReference type="EMBL" id="OCX23342.1"/>
    </source>
</evidence>
<dbReference type="Gene3D" id="3.30.360.10">
    <property type="entry name" value="Dihydrodipicolinate Reductase, domain 2"/>
    <property type="match status" value="1"/>
</dbReference>
<dbReference type="AlphaFoldDB" id="A0A1C2E8M3"/>
<protein>
    <submittedName>
        <fullName evidence="2">Myo-inositol 2-dehydrogenase</fullName>
    </submittedName>
</protein>
<dbReference type="SUPFAM" id="SSF51735">
    <property type="entry name" value="NAD(P)-binding Rossmann-fold domains"/>
    <property type="match status" value="1"/>
</dbReference>
<dbReference type="InterPro" id="IPR000683">
    <property type="entry name" value="Gfo/Idh/MocA-like_OxRdtase_N"/>
</dbReference>
<accession>A0A1C2E8M3</accession>
<dbReference type="Gene3D" id="3.40.50.720">
    <property type="entry name" value="NAD(P)-binding Rossmann-like Domain"/>
    <property type="match status" value="1"/>
</dbReference>
<evidence type="ECO:0000259" key="1">
    <source>
        <dbReference type="Pfam" id="PF01408"/>
    </source>
</evidence>
<dbReference type="STRING" id="1566387.QV13_03770"/>
<proteinExistence type="predicted"/>
<feature type="domain" description="Gfo/Idh/MocA-like oxidoreductase N-terminal" evidence="1">
    <location>
        <begin position="3"/>
        <end position="123"/>
    </location>
</feature>
<sequence length="355" mass="40244">MDIRVGLIGLGEVAQLMHLPLLADDSRYRIEAVMDVAPSLVDHIAERYGVPRRYQRAEDLLADANLDAVFILTPDHIHGRLLGQAMDADKHIFIEKPVCLTADELTPLLPRAESYRKTIFVGYMRRFSRPFLELKKRMPAVDTVLHARVRDIICEGPFFIRQTRNVFYPKDVPQPIIDEGRVETERLLRSVMGADATRDQLRAYQVLTGLSSHSFSAMRELLGAPKGVHAARQHRGESISVLFDYGHFTAVYEALIHNVARFDAGIDILTDRQQFRVNYDTPYIRNLPSRLEIIDSTDTETRTETFGPSYEDPFRIELDAFHDCVVNGAKAKTTLKDSVADLDLFTKVGRAFMAA</sequence>
<name>A0A1C2E8M3_9HYPH</name>
<reference evidence="2 3" key="1">
    <citation type="submission" date="2016-08" db="EMBL/GenBank/DDBJ databases">
        <title>Whole genome sequence of Mesorhizobium sp. strain UASWS1009 isolated from industrial sewage.</title>
        <authorList>
            <person name="Crovadore J."/>
            <person name="Calmin G."/>
            <person name="Chablais R."/>
            <person name="Cochard B."/>
            <person name="Lefort F."/>
        </authorList>
    </citation>
    <scope>NUCLEOTIDE SEQUENCE [LARGE SCALE GENOMIC DNA]</scope>
    <source>
        <strain evidence="2 3">UASWS1009</strain>
    </source>
</reference>
<comment type="caution">
    <text evidence="2">The sequence shown here is derived from an EMBL/GenBank/DDBJ whole genome shotgun (WGS) entry which is preliminary data.</text>
</comment>
<dbReference type="Proteomes" id="UP000094412">
    <property type="component" value="Unassembled WGS sequence"/>
</dbReference>
<dbReference type="RefSeq" id="WP_024925691.1">
    <property type="nucleotide sequence ID" value="NZ_MDEO01000025.1"/>
</dbReference>
<dbReference type="GO" id="GO:0000166">
    <property type="term" value="F:nucleotide binding"/>
    <property type="evidence" value="ECO:0007669"/>
    <property type="project" value="InterPro"/>
</dbReference>
<dbReference type="OrthoDB" id="7804998at2"/>
<evidence type="ECO:0000313" key="3">
    <source>
        <dbReference type="Proteomes" id="UP000094412"/>
    </source>
</evidence>
<keyword evidence="3" id="KW-1185">Reference proteome</keyword>